<comment type="caution">
    <text evidence="2">The sequence shown here is derived from an EMBL/GenBank/DDBJ whole genome shotgun (WGS) entry which is preliminary data.</text>
</comment>
<name>A0A9X0DKC8_9HELO</name>
<keyword evidence="1" id="KW-1133">Transmembrane helix</keyword>
<reference evidence="2" key="1">
    <citation type="submission" date="2022-11" db="EMBL/GenBank/DDBJ databases">
        <title>Genome Resource of Sclerotinia nivalis Strain SnTB1, a Plant Pathogen Isolated from American Ginseng.</title>
        <authorList>
            <person name="Fan S."/>
        </authorList>
    </citation>
    <scope>NUCLEOTIDE SEQUENCE</scope>
    <source>
        <strain evidence="2">SnTB1</strain>
    </source>
</reference>
<protein>
    <submittedName>
        <fullName evidence="2">Uncharacterized protein</fullName>
    </submittedName>
</protein>
<accession>A0A9X0DKC8</accession>
<dbReference type="AlphaFoldDB" id="A0A9X0DKC8"/>
<evidence type="ECO:0000313" key="2">
    <source>
        <dbReference type="EMBL" id="KAJ8063948.1"/>
    </source>
</evidence>
<evidence type="ECO:0000313" key="3">
    <source>
        <dbReference type="Proteomes" id="UP001152300"/>
    </source>
</evidence>
<evidence type="ECO:0000256" key="1">
    <source>
        <dbReference type="SAM" id="Phobius"/>
    </source>
</evidence>
<dbReference type="Proteomes" id="UP001152300">
    <property type="component" value="Unassembled WGS sequence"/>
</dbReference>
<keyword evidence="3" id="KW-1185">Reference proteome</keyword>
<gene>
    <name evidence="2" type="ORF">OCU04_007795</name>
</gene>
<dbReference type="EMBL" id="JAPEIS010000008">
    <property type="protein sequence ID" value="KAJ8063948.1"/>
    <property type="molecule type" value="Genomic_DNA"/>
</dbReference>
<keyword evidence="1" id="KW-0812">Transmembrane</keyword>
<keyword evidence="1" id="KW-0472">Membrane</keyword>
<organism evidence="2 3">
    <name type="scientific">Sclerotinia nivalis</name>
    <dbReference type="NCBI Taxonomy" id="352851"/>
    <lineage>
        <taxon>Eukaryota</taxon>
        <taxon>Fungi</taxon>
        <taxon>Dikarya</taxon>
        <taxon>Ascomycota</taxon>
        <taxon>Pezizomycotina</taxon>
        <taxon>Leotiomycetes</taxon>
        <taxon>Helotiales</taxon>
        <taxon>Sclerotiniaceae</taxon>
        <taxon>Sclerotinia</taxon>
    </lineage>
</organism>
<sequence length="119" mass="13536">MHGIHASYLFLSIGLTTSVSFTTAASFLTTRRTYQSYVSAFPSSIPQYNPHTQILLSTLRYRYLARYVLHTFSSIKHSFMSLSPPQTPITTTRTPSPQLAPSERLKFDVYLNILFVLAR</sequence>
<proteinExistence type="predicted"/>
<feature type="transmembrane region" description="Helical" evidence="1">
    <location>
        <begin position="6"/>
        <end position="28"/>
    </location>
</feature>